<protein>
    <submittedName>
        <fullName evidence="1">Uncharacterized protein</fullName>
    </submittedName>
</protein>
<dbReference type="AlphaFoldDB" id="A0A0F8YSU5"/>
<reference evidence="1" key="1">
    <citation type="journal article" date="2015" name="Nature">
        <title>Complex archaea that bridge the gap between prokaryotes and eukaryotes.</title>
        <authorList>
            <person name="Spang A."/>
            <person name="Saw J.H."/>
            <person name="Jorgensen S.L."/>
            <person name="Zaremba-Niedzwiedzka K."/>
            <person name="Martijn J."/>
            <person name="Lind A.E."/>
            <person name="van Eijk R."/>
            <person name="Schleper C."/>
            <person name="Guy L."/>
            <person name="Ettema T.J."/>
        </authorList>
    </citation>
    <scope>NUCLEOTIDE SEQUENCE</scope>
</reference>
<organism evidence="1">
    <name type="scientific">marine sediment metagenome</name>
    <dbReference type="NCBI Taxonomy" id="412755"/>
    <lineage>
        <taxon>unclassified sequences</taxon>
        <taxon>metagenomes</taxon>
        <taxon>ecological metagenomes</taxon>
    </lineage>
</organism>
<gene>
    <name evidence="1" type="ORF">LCGC14_2782750</name>
</gene>
<accession>A0A0F8YSU5</accession>
<name>A0A0F8YSU5_9ZZZZ</name>
<proteinExistence type="predicted"/>
<evidence type="ECO:0000313" key="1">
    <source>
        <dbReference type="EMBL" id="KKK84497.1"/>
    </source>
</evidence>
<comment type="caution">
    <text evidence="1">The sequence shown here is derived from an EMBL/GenBank/DDBJ whole genome shotgun (WGS) entry which is preliminary data.</text>
</comment>
<dbReference type="EMBL" id="LAZR01051749">
    <property type="protein sequence ID" value="KKK84497.1"/>
    <property type="molecule type" value="Genomic_DNA"/>
</dbReference>
<sequence length="96" mass="11388">MNILCRVGIHWPLKPLKNRAVRDLRDIRICKRCLATQTDNGWHRYGDEEQYWDENYIRELELGAYSVALSHFGIPERLHTKLFEEKAKELGIKTYG</sequence>